<dbReference type="Proteomes" id="UP000295500">
    <property type="component" value="Unassembled WGS sequence"/>
</dbReference>
<evidence type="ECO:0000313" key="14">
    <source>
        <dbReference type="Proteomes" id="UP000295500"/>
    </source>
</evidence>
<comment type="subcellular location">
    <subcellularLocation>
        <location evidence="1">Cytoplasm</location>
    </subcellularLocation>
</comment>
<dbReference type="InterPro" id="IPR036388">
    <property type="entry name" value="WH-like_DNA-bd_sf"/>
</dbReference>
<evidence type="ECO:0000256" key="3">
    <source>
        <dbReference type="ARBA" id="ARBA00011738"/>
    </source>
</evidence>
<evidence type="ECO:0000256" key="8">
    <source>
        <dbReference type="ARBA" id="ARBA00023015"/>
    </source>
</evidence>
<name>A0A4V3CRL8_9FIRM</name>
<evidence type="ECO:0000256" key="1">
    <source>
        <dbReference type="ARBA" id="ARBA00004496"/>
    </source>
</evidence>
<dbReference type="InterPro" id="IPR002481">
    <property type="entry name" value="FUR"/>
</dbReference>
<evidence type="ECO:0000256" key="5">
    <source>
        <dbReference type="ARBA" id="ARBA00022491"/>
    </source>
</evidence>
<dbReference type="Pfam" id="PF01475">
    <property type="entry name" value="FUR"/>
    <property type="match status" value="1"/>
</dbReference>
<comment type="cofactor">
    <cofactor evidence="11">
        <name>Zn(2+)</name>
        <dbReference type="ChEBI" id="CHEBI:29105"/>
    </cofactor>
    <text evidence="11">Binds 1 zinc ion per subunit.</text>
</comment>
<evidence type="ECO:0000256" key="4">
    <source>
        <dbReference type="ARBA" id="ARBA00022490"/>
    </source>
</evidence>
<evidence type="ECO:0000256" key="10">
    <source>
        <dbReference type="ARBA" id="ARBA00023163"/>
    </source>
</evidence>
<keyword evidence="7 11" id="KW-0862">Zinc</keyword>
<sequence length="139" mass="16299">MAEHEYKTNNRTKIMEFLKSNKDRTVSVSDIEDHLAGEQNPVNKTTIYRYLDKLEADGNVIKYAAEKGDKATYQYVEREHKCDEHLHLKCTRCGMIIHLDCEFMDEISEHVAKDHGFRIQCKNSIIYGLCERCQKLQKD</sequence>
<evidence type="ECO:0000313" key="13">
    <source>
        <dbReference type="EMBL" id="TDP57312.1"/>
    </source>
</evidence>
<dbReference type="AlphaFoldDB" id="A0A4V3CRL8"/>
<dbReference type="InterPro" id="IPR043135">
    <property type="entry name" value="Fur_C"/>
</dbReference>
<keyword evidence="6 11" id="KW-0479">Metal-binding</keyword>
<dbReference type="GO" id="GO:0008270">
    <property type="term" value="F:zinc ion binding"/>
    <property type="evidence" value="ECO:0007669"/>
    <property type="project" value="TreeGrafter"/>
</dbReference>
<dbReference type="Gene3D" id="1.10.10.10">
    <property type="entry name" value="Winged helix-like DNA-binding domain superfamily/Winged helix DNA-binding domain"/>
    <property type="match status" value="1"/>
</dbReference>
<keyword evidence="5" id="KW-0678">Repressor</keyword>
<feature type="binding site" evidence="12">
    <location>
        <position position="80"/>
    </location>
    <ligand>
        <name>Fe cation</name>
        <dbReference type="ChEBI" id="CHEBI:24875"/>
    </ligand>
</feature>
<comment type="caution">
    <text evidence="13">The sequence shown here is derived from an EMBL/GenBank/DDBJ whole genome shotgun (WGS) entry which is preliminary data.</text>
</comment>
<feature type="binding site" evidence="11">
    <location>
        <position position="130"/>
    </location>
    <ligand>
        <name>Zn(2+)</name>
        <dbReference type="ChEBI" id="CHEBI:29105"/>
    </ligand>
</feature>
<keyword evidence="9" id="KW-0238">DNA-binding</keyword>
<organism evidence="13 14">
    <name type="scientific">Aminicella lysinilytica</name>
    <dbReference type="NCBI Taxonomy" id="433323"/>
    <lineage>
        <taxon>Bacteria</taxon>
        <taxon>Bacillati</taxon>
        <taxon>Bacillota</taxon>
        <taxon>Clostridia</taxon>
        <taxon>Peptostreptococcales</taxon>
        <taxon>Anaerovoracaceae</taxon>
        <taxon>Aminicella</taxon>
    </lineage>
</organism>
<dbReference type="GO" id="GO:0045892">
    <property type="term" value="P:negative regulation of DNA-templated transcription"/>
    <property type="evidence" value="ECO:0007669"/>
    <property type="project" value="TreeGrafter"/>
</dbReference>
<evidence type="ECO:0000256" key="11">
    <source>
        <dbReference type="PIRSR" id="PIRSR602481-1"/>
    </source>
</evidence>
<dbReference type="GO" id="GO:0003700">
    <property type="term" value="F:DNA-binding transcription factor activity"/>
    <property type="evidence" value="ECO:0007669"/>
    <property type="project" value="InterPro"/>
</dbReference>
<keyword evidence="12" id="KW-0408">Iron</keyword>
<feature type="binding site" evidence="11">
    <location>
        <position position="90"/>
    </location>
    <ligand>
        <name>Zn(2+)</name>
        <dbReference type="ChEBI" id="CHEBI:29105"/>
    </ligand>
</feature>
<evidence type="ECO:0000256" key="7">
    <source>
        <dbReference type="ARBA" id="ARBA00022833"/>
    </source>
</evidence>
<comment type="similarity">
    <text evidence="2">Belongs to the Fur family.</text>
</comment>
<keyword evidence="10" id="KW-0804">Transcription</keyword>
<proteinExistence type="inferred from homology"/>
<comment type="cofactor">
    <cofactor evidence="12">
        <name>Mn(2+)</name>
        <dbReference type="ChEBI" id="CHEBI:29035"/>
    </cofactor>
    <cofactor evidence="12">
        <name>Fe(2+)</name>
        <dbReference type="ChEBI" id="CHEBI:29033"/>
    </cofactor>
    <text evidence="12">Binds 1 Mn(2+) or Fe(2+) ion per subunit.</text>
</comment>
<evidence type="ECO:0000256" key="12">
    <source>
        <dbReference type="PIRSR" id="PIRSR602481-2"/>
    </source>
</evidence>
<evidence type="ECO:0000256" key="9">
    <source>
        <dbReference type="ARBA" id="ARBA00023125"/>
    </source>
</evidence>
<dbReference type="SUPFAM" id="SSF46785">
    <property type="entry name" value="Winged helix' DNA-binding domain"/>
    <property type="match status" value="1"/>
</dbReference>
<keyword evidence="14" id="KW-1185">Reference proteome</keyword>
<accession>A0A4V3CRL8</accession>
<dbReference type="InterPro" id="IPR036390">
    <property type="entry name" value="WH_DNA-bd_sf"/>
</dbReference>
<dbReference type="RefSeq" id="WP_133528281.1">
    <property type="nucleotide sequence ID" value="NZ_SNXO01000013.1"/>
</dbReference>
<dbReference type="GO" id="GO:1900376">
    <property type="term" value="P:regulation of secondary metabolite biosynthetic process"/>
    <property type="evidence" value="ECO:0007669"/>
    <property type="project" value="TreeGrafter"/>
</dbReference>
<protein>
    <submittedName>
        <fullName evidence="13">Fur family ferric uptake transcriptional regulator</fullName>
    </submittedName>
</protein>
<keyword evidence="8" id="KW-0805">Transcription regulation</keyword>
<evidence type="ECO:0000256" key="2">
    <source>
        <dbReference type="ARBA" id="ARBA00007957"/>
    </source>
</evidence>
<reference evidence="13 14" key="1">
    <citation type="submission" date="2019-03" db="EMBL/GenBank/DDBJ databases">
        <title>Genomic Encyclopedia of Type Strains, Phase IV (KMG-IV): sequencing the most valuable type-strain genomes for metagenomic binning, comparative biology and taxonomic classification.</title>
        <authorList>
            <person name="Goeker M."/>
        </authorList>
    </citation>
    <scope>NUCLEOTIDE SEQUENCE [LARGE SCALE GENOMIC DNA]</scope>
    <source>
        <strain evidence="13 14">DSM 28287</strain>
    </source>
</reference>
<keyword evidence="4" id="KW-0963">Cytoplasm</keyword>
<dbReference type="OrthoDB" id="8659436at2"/>
<gene>
    <name evidence="13" type="ORF">EV211_11336</name>
</gene>
<dbReference type="GO" id="GO:0005829">
    <property type="term" value="C:cytosol"/>
    <property type="evidence" value="ECO:0007669"/>
    <property type="project" value="TreeGrafter"/>
</dbReference>
<feature type="binding site" evidence="11">
    <location>
        <position position="133"/>
    </location>
    <ligand>
        <name>Zn(2+)</name>
        <dbReference type="ChEBI" id="CHEBI:29105"/>
    </ligand>
</feature>
<dbReference type="GO" id="GO:0000976">
    <property type="term" value="F:transcription cis-regulatory region binding"/>
    <property type="evidence" value="ECO:0007669"/>
    <property type="project" value="TreeGrafter"/>
</dbReference>
<dbReference type="PANTHER" id="PTHR33202">
    <property type="entry name" value="ZINC UPTAKE REGULATION PROTEIN"/>
    <property type="match status" value="1"/>
</dbReference>
<dbReference type="EMBL" id="SNXO01000013">
    <property type="protein sequence ID" value="TDP57312.1"/>
    <property type="molecule type" value="Genomic_DNA"/>
</dbReference>
<evidence type="ECO:0000256" key="6">
    <source>
        <dbReference type="ARBA" id="ARBA00022723"/>
    </source>
</evidence>
<dbReference type="PANTHER" id="PTHR33202:SF2">
    <property type="entry name" value="FERRIC UPTAKE REGULATION PROTEIN"/>
    <property type="match status" value="1"/>
</dbReference>
<dbReference type="Gene3D" id="3.30.1490.190">
    <property type="match status" value="1"/>
</dbReference>
<comment type="subunit">
    <text evidence="3">Homodimer.</text>
</comment>
<feature type="binding site" evidence="11">
    <location>
        <position position="93"/>
    </location>
    <ligand>
        <name>Zn(2+)</name>
        <dbReference type="ChEBI" id="CHEBI:29105"/>
    </ligand>
</feature>